<feature type="transmembrane region" description="Helical" evidence="1">
    <location>
        <begin position="131"/>
        <end position="149"/>
    </location>
</feature>
<keyword evidence="1" id="KW-1133">Transmembrane helix</keyword>
<evidence type="ECO:0000313" key="2">
    <source>
        <dbReference type="EMBL" id="VAW00694.1"/>
    </source>
</evidence>
<keyword evidence="1" id="KW-0472">Membrane</keyword>
<accession>A0A3B0SW48</accession>
<proteinExistence type="predicted"/>
<dbReference type="EMBL" id="UOEH01000315">
    <property type="protein sequence ID" value="VAW00694.1"/>
    <property type="molecule type" value="Genomic_DNA"/>
</dbReference>
<reference evidence="2" key="1">
    <citation type="submission" date="2018-06" db="EMBL/GenBank/DDBJ databases">
        <authorList>
            <person name="Zhirakovskaya E."/>
        </authorList>
    </citation>
    <scope>NUCLEOTIDE SEQUENCE</scope>
</reference>
<sequence length="153" mass="15865">MTILKWVLALAIGGFLIMMGVMKFTGDAHIFPYIEYKAAAAGLPFASLAYPLGNYLTGALELVAGVTVILPMTRKIGSLLAVLPVLGAVIFHLSPALGIVTPSGYADPKPVEALAAGGPFTAADFSGDTNMLFMMAAGGLLLAIINLIVQRNS</sequence>
<evidence type="ECO:0000256" key="1">
    <source>
        <dbReference type="SAM" id="Phobius"/>
    </source>
</evidence>
<protein>
    <recommendedName>
        <fullName evidence="3">DoxX family protein</fullName>
    </recommendedName>
</protein>
<keyword evidence="1" id="KW-0812">Transmembrane</keyword>
<gene>
    <name evidence="2" type="ORF">MNBD_ALPHA05-1161</name>
</gene>
<feature type="transmembrane region" description="Helical" evidence="1">
    <location>
        <begin position="79"/>
        <end position="100"/>
    </location>
</feature>
<organism evidence="2">
    <name type="scientific">hydrothermal vent metagenome</name>
    <dbReference type="NCBI Taxonomy" id="652676"/>
    <lineage>
        <taxon>unclassified sequences</taxon>
        <taxon>metagenomes</taxon>
        <taxon>ecological metagenomes</taxon>
    </lineage>
</organism>
<feature type="transmembrane region" description="Helical" evidence="1">
    <location>
        <begin position="52"/>
        <end position="72"/>
    </location>
</feature>
<evidence type="ECO:0008006" key="3">
    <source>
        <dbReference type="Google" id="ProtNLM"/>
    </source>
</evidence>
<dbReference type="AlphaFoldDB" id="A0A3B0SW48"/>
<name>A0A3B0SW48_9ZZZZ</name>